<sequence>MHTPYTRSGVRRSARTRITHDRRRARQLNARVFASPDGRLLLVRGNVDSGNMFRQLSHVDDPSQHPTNLASLGFPASAYEELSEATLVSASRALTNWRRLVDHQLRSGRRNQRHQAEAAEVEHLERRLHQLHTWKRMANTAQLTSSSPWLLDESQQRTLADMLEESPSTLLEEYQWIARIVFWLAGKCACRRFTQTLAVITLDDHDTELCEQLRRTLGELHIWQNRCLTENRRELQNELQIWTTQLGHDLILRARLAFPFKKHTLFSVLQQNIVRCRQALREVGVRSKHRVVAAVATIVANDNAIAPLPQRLLSHWIQKDNEGNIAYLVNELIAESKTPGYARMLRAMETLPSRAFEQITFVCQQLAARRSLDDIAWALNVSLDHYIYEPRFDIGRLRRLIVTLESAGVTQARSQLYVFVDNRKTSERYDSLFQFANWVASLPKAVRTPRICKLIWTVLHDFVFPGLEVFHRERVLYTWSDQAAVPRGLAAEALQAWSDKLQALPRSTDGKPAALLKQVRCDQAGDKRQRELHYLRQLHDDGLATEAQLARLHHLQHSPQTNDTYERKALRRVQVSVVHASLELLREQLRTVAQASLGPQLSSRLKDERLRRVMEYLHWHNGMCDEEQQLLAELLAAHEVHGRDYKRKLTHNQPWLKKARRRGINIDHWLAGDHRCVVIAGEKYQLEISHDPMEIFLMGTYFGSCLSLGRENQHSVLANAADANKQVIYVRDSQGHVFARQLIAINDKYELLGYHCYVNEEKSTAERREQTIAAIASFSGSLAARCGLELGEEGEPHSLGPHFWYDDGAYYWHAAAKTALSAAANQGSWWEPASVSTAAFAESWQAELAGWRL</sequence>
<organism evidence="1 2">
    <name type="scientific">Aeoliella mucimassa</name>
    <dbReference type="NCBI Taxonomy" id="2527972"/>
    <lineage>
        <taxon>Bacteria</taxon>
        <taxon>Pseudomonadati</taxon>
        <taxon>Planctomycetota</taxon>
        <taxon>Planctomycetia</taxon>
        <taxon>Pirellulales</taxon>
        <taxon>Lacipirellulaceae</taxon>
        <taxon>Aeoliella</taxon>
    </lineage>
</organism>
<accession>A0A518APW7</accession>
<evidence type="ECO:0000313" key="1">
    <source>
        <dbReference type="EMBL" id="QDU56761.1"/>
    </source>
</evidence>
<reference evidence="1 2" key="1">
    <citation type="submission" date="2019-02" db="EMBL/GenBank/DDBJ databases">
        <title>Deep-cultivation of Planctomycetes and their phenomic and genomic characterization uncovers novel biology.</title>
        <authorList>
            <person name="Wiegand S."/>
            <person name="Jogler M."/>
            <person name="Boedeker C."/>
            <person name="Pinto D."/>
            <person name="Vollmers J."/>
            <person name="Rivas-Marin E."/>
            <person name="Kohn T."/>
            <person name="Peeters S.H."/>
            <person name="Heuer A."/>
            <person name="Rast P."/>
            <person name="Oberbeckmann S."/>
            <person name="Bunk B."/>
            <person name="Jeske O."/>
            <person name="Meyerdierks A."/>
            <person name="Storesund J.E."/>
            <person name="Kallscheuer N."/>
            <person name="Luecker S."/>
            <person name="Lage O.M."/>
            <person name="Pohl T."/>
            <person name="Merkel B.J."/>
            <person name="Hornburger P."/>
            <person name="Mueller R.-W."/>
            <person name="Bruemmer F."/>
            <person name="Labrenz M."/>
            <person name="Spormann A.M."/>
            <person name="Op den Camp H."/>
            <person name="Overmann J."/>
            <person name="Amann R."/>
            <person name="Jetten M.S.M."/>
            <person name="Mascher T."/>
            <person name="Medema M.H."/>
            <person name="Devos D.P."/>
            <person name="Kaster A.-K."/>
            <person name="Ovreas L."/>
            <person name="Rohde M."/>
            <person name="Galperin M.Y."/>
            <person name="Jogler C."/>
        </authorList>
    </citation>
    <scope>NUCLEOTIDE SEQUENCE [LARGE SCALE GENOMIC DNA]</scope>
    <source>
        <strain evidence="1 2">Pan181</strain>
    </source>
</reference>
<dbReference type="RefSeq" id="WP_145247464.1">
    <property type="nucleotide sequence ID" value="NZ_CP036278.1"/>
</dbReference>
<dbReference type="EMBL" id="CP036278">
    <property type="protein sequence ID" value="QDU56761.1"/>
    <property type="molecule type" value="Genomic_DNA"/>
</dbReference>
<dbReference type="Proteomes" id="UP000315750">
    <property type="component" value="Chromosome"/>
</dbReference>
<proteinExistence type="predicted"/>
<dbReference type="OrthoDB" id="272671at2"/>
<keyword evidence="2" id="KW-1185">Reference proteome</keyword>
<dbReference type="AlphaFoldDB" id="A0A518APW7"/>
<evidence type="ECO:0000313" key="2">
    <source>
        <dbReference type="Proteomes" id="UP000315750"/>
    </source>
</evidence>
<gene>
    <name evidence="1" type="ORF">Pan181_29730</name>
</gene>
<dbReference type="KEGG" id="amuc:Pan181_29730"/>
<name>A0A518APW7_9BACT</name>
<protein>
    <submittedName>
        <fullName evidence="1">Uncharacterized protein</fullName>
    </submittedName>
</protein>